<dbReference type="PANTHER" id="PTHR47357">
    <property type="entry name" value="COP1-INTERACTIVE PROTEIN 1"/>
    <property type="match status" value="1"/>
</dbReference>
<evidence type="ECO:0000313" key="2">
    <source>
        <dbReference type="EMBL" id="KAK1937301.1"/>
    </source>
</evidence>
<evidence type="ECO:0000313" key="3">
    <source>
        <dbReference type="Proteomes" id="UP001195914"/>
    </source>
</evidence>
<keyword evidence="1" id="KW-0175">Coiled coil</keyword>
<dbReference type="Gene3D" id="1.10.287.1490">
    <property type="match status" value="1"/>
</dbReference>
<protein>
    <submittedName>
        <fullName evidence="2">Uncharacterized protein</fullName>
    </submittedName>
</protein>
<dbReference type="PANTHER" id="PTHR47357:SF1">
    <property type="entry name" value="SPINDLE POLE BODY COMPONENT 110"/>
    <property type="match status" value="1"/>
</dbReference>
<reference evidence="2" key="2">
    <citation type="submission" date="2021-05" db="EMBL/GenBank/DDBJ databases">
        <authorList>
            <person name="Pain A."/>
        </authorList>
    </citation>
    <scope>NUCLEOTIDE SEQUENCE</scope>
    <source>
        <strain evidence="2">1802A</strain>
    </source>
</reference>
<evidence type="ECO:0000256" key="1">
    <source>
        <dbReference type="SAM" id="Coils"/>
    </source>
</evidence>
<sequence>MEALLSLYRQTLAEDIEDTLKQANAHTLQRKLYENSHVFGQLCKYDNFHWAFSVPPNPCESVSFLRFWRGVEDAITAPDSMIESSISFELQKALFVDDGHLRSMRHFRDELLKQGSSMPISTFLSIIDSCSNYGETSEFWSRARENSRQLFEENEVYTNVISDMVLGYLTQRLCKVHTSSMDLRTMSTCVSLDEDAELAMSHSNISITSMPTSQRSDNPPDSRYRKLLEELDACLPTLYNNFCDRIDELNAQKQQLESECKARENALEELKSEFAATKSSLEWRCGTLQECNAQLSEKLEDKNVQLKSYRLQVDTLTRRMDSLDPSRLNDEVQAYMKRCIGLEQANIQLRNSVARMERHIVSTIPNTCNRTDACVGPDERDTDAAITASELCDPWSTSQERAHLMQELEACKADNVALNTTIFDMRNTVESLSQDLAGAKRELISANEMLKDVVPLHQHMAEKENLNGRIDSMEGEMASLQELVSKLQSDCRVSESERHAALSANADLERALAMMKTDKSAMESELELLRTQCKKGQAETAMLTELQRRVDEYQSCNADLQARLGAMARDKMDLVAHIETLTSSVGVAMDAAELTDDEDDEVCSSLSSRTATTKCDNMIRINPALAETRRLNTLNAVKYGQINVSHVPMPLSSSLGSDSRAATTNRRAFEIRRSITMDEEPVDIKLMRDPRAQRLDSSETASLSEDDDDVFQNAAAYFSGRFSFGVRADS</sequence>
<comment type="caution">
    <text evidence="2">The sequence shown here is derived from an EMBL/GenBank/DDBJ whole genome shotgun (WGS) entry which is preliminary data.</text>
</comment>
<accession>A0AAD9GF58</accession>
<gene>
    <name evidence="2" type="ORF">X943_000870</name>
</gene>
<organism evidence="2 3">
    <name type="scientific">Babesia divergens</name>
    <dbReference type="NCBI Taxonomy" id="32595"/>
    <lineage>
        <taxon>Eukaryota</taxon>
        <taxon>Sar</taxon>
        <taxon>Alveolata</taxon>
        <taxon>Apicomplexa</taxon>
        <taxon>Aconoidasida</taxon>
        <taxon>Piroplasmida</taxon>
        <taxon>Babesiidae</taxon>
        <taxon>Babesia</taxon>
    </lineage>
</organism>
<proteinExistence type="predicted"/>
<keyword evidence="3" id="KW-1185">Reference proteome</keyword>
<dbReference type="GO" id="GO:0005856">
    <property type="term" value="C:cytoskeleton"/>
    <property type="evidence" value="ECO:0007669"/>
    <property type="project" value="TreeGrafter"/>
</dbReference>
<feature type="coiled-coil region" evidence="1">
    <location>
        <begin position="239"/>
        <end position="319"/>
    </location>
</feature>
<dbReference type="GO" id="GO:0005200">
    <property type="term" value="F:structural constituent of cytoskeleton"/>
    <property type="evidence" value="ECO:0007669"/>
    <property type="project" value="TreeGrafter"/>
</dbReference>
<dbReference type="EMBL" id="JAHBMH010000033">
    <property type="protein sequence ID" value="KAK1937301.1"/>
    <property type="molecule type" value="Genomic_DNA"/>
</dbReference>
<dbReference type="Proteomes" id="UP001195914">
    <property type="component" value="Unassembled WGS sequence"/>
</dbReference>
<name>A0AAD9GF58_BABDI</name>
<dbReference type="AlphaFoldDB" id="A0AAD9GF58"/>
<reference evidence="2" key="1">
    <citation type="journal article" date="2014" name="Nucleic Acids Res.">
        <title>The evolutionary dynamics of variant antigen genes in Babesia reveal a history of genomic innovation underlying host-parasite interaction.</title>
        <authorList>
            <person name="Jackson A.P."/>
            <person name="Otto T.D."/>
            <person name="Darby A."/>
            <person name="Ramaprasad A."/>
            <person name="Xia D."/>
            <person name="Echaide I.E."/>
            <person name="Farber M."/>
            <person name="Gahlot S."/>
            <person name="Gamble J."/>
            <person name="Gupta D."/>
            <person name="Gupta Y."/>
            <person name="Jackson L."/>
            <person name="Malandrin L."/>
            <person name="Malas T.B."/>
            <person name="Moussa E."/>
            <person name="Nair M."/>
            <person name="Reid A.J."/>
            <person name="Sanders M."/>
            <person name="Sharma J."/>
            <person name="Tracey A."/>
            <person name="Quail M.A."/>
            <person name="Weir W."/>
            <person name="Wastling J.M."/>
            <person name="Hall N."/>
            <person name="Willadsen P."/>
            <person name="Lingelbach K."/>
            <person name="Shiels B."/>
            <person name="Tait A."/>
            <person name="Berriman M."/>
            <person name="Allred D.R."/>
            <person name="Pain A."/>
        </authorList>
    </citation>
    <scope>NUCLEOTIDE SEQUENCE</scope>
    <source>
        <strain evidence="2">1802A</strain>
    </source>
</reference>
<feature type="coiled-coil region" evidence="1">
    <location>
        <begin position="422"/>
        <end position="563"/>
    </location>
</feature>